<sequence length="398" mass="45328">MASLECEFTDIEGHKSIKQKKLKAGVETNPYEEAEMPITVNDFQETLPSPPIQDPESEDIEIAEESIDESNNHSQNAVAVKEALPGLAKRESLEYTDIERPENRTRNTVTAGDDLNRNKEPKTTIEHDEKESHVKEDEQDEFCDVDGFEFYEENAVKSGIHLNRFQEAKKSHTLQVVTEHVPNLFLKEGNRAKSAAESKSDQSSMPGKSNTQVRTGFWSYVPQYRGVSKKSEGASVVTLQDLVVPTPFKLCGGSIRLTLKNKAKDKSEPEAIQEAKASLEGIFQNSAADLDLVEDSEQEAMESNEKLLDDIFDGIERRLRLLRTDVMKKFRTLTPEQKKEVVKFWKAVEEFLDILLDWINKMFLKVLENIRQGSVIEKDALKKIFERVSEFLKVIFRT</sequence>
<name>A0AAV6TPU6_9ARAC</name>
<dbReference type="AlphaFoldDB" id="A0AAV6TPU6"/>
<evidence type="ECO:0000313" key="3">
    <source>
        <dbReference type="Proteomes" id="UP000827092"/>
    </source>
</evidence>
<dbReference type="EMBL" id="JAFNEN010001611">
    <property type="protein sequence ID" value="KAG8173604.1"/>
    <property type="molecule type" value="Genomic_DNA"/>
</dbReference>
<feature type="compositionally biased region" description="Basic and acidic residues" evidence="1">
    <location>
        <begin position="114"/>
        <end position="136"/>
    </location>
</feature>
<reference evidence="2 3" key="1">
    <citation type="journal article" date="2022" name="Nat. Ecol. Evol.">
        <title>A masculinizing supergene underlies an exaggerated male reproductive morph in a spider.</title>
        <authorList>
            <person name="Hendrickx F."/>
            <person name="De Corte Z."/>
            <person name="Sonet G."/>
            <person name="Van Belleghem S.M."/>
            <person name="Kostlbacher S."/>
            <person name="Vangestel C."/>
        </authorList>
    </citation>
    <scope>NUCLEOTIDE SEQUENCE [LARGE SCALE GENOMIC DNA]</scope>
    <source>
        <strain evidence="2">W744_W776</strain>
    </source>
</reference>
<feature type="region of interest" description="Disordered" evidence="1">
    <location>
        <begin position="189"/>
        <end position="211"/>
    </location>
</feature>
<keyword evidence="3" id="KW-1185">Reference proteome</keyword>
<evidence type="ECO:0000313" key="2">
    <source>
        <dbReference type="EMBL" id="KAG8173604.1"/>
    </source>
</evidence>
<feature type="region of interest" description="Disordered" evidence="1">
    <location>
        <begin position="97"/>
        <end position="139"/>
    </location>
</feature>
<gene>
    <name evidence="2" type="ORF">JTE90_004243</name>
</gene>
<accession>A0AAV6TPU6</accession>
<organism evidence="2 3">
    <name type="scientific">Oedothorax gibbosus</name>
    <dbReference type="NCBI Taxonomy" id="931172"/>
    <lineage>
        <taxon>Eukaryota</taxon>
        <taxon>Metazoa</taxon>
        <taxon>Ecdysozoa</taxon>
        <taxon>Arthropoda</taxon>
        <taxon>Chelicerata</taxon>
        <taxon>Arachnida</taxon>
        <taxon>Araneae</taxon>
        <taxon>Araneomorphae</taxon>
        <taxon>Entelegynae</taxon>
        <taxon>Araneoidea</taxon>
        <taxon>Linyphiidae</taxon>
        <taxon>Erigoninae</taxon>
        <taxon>Oedothorax</taxon>
    </lineage>
</organism>
<feature type="compositionally biased region" description="Polar residues" evidence="1">
    <location>
        <begin position="201"/>
        <end position="211"/>
    </location>
</feature>
<evidence type="ECO:0000256" key="1">
    <source>
        <dbReference type="SAM" id="MobiDB-lite"/>
    </source>
</evidence>
<protein>
    <submittedName>
        <fullName evidence="2">Uncharacterized protein</fullName>
    </submittedName>
</protein>
<feature type="compositionally biased region" description="Basic and acidic residues" evidence="1">
    <location>
        <begin position="189"/>
        <end position="200"/>
    </location>
</feature>
<proteinExistence type="predicted"/>
<comment type="caution">
    <text evidence="2">The sequence shown here is derived from an EMBL/GenBank/DDBJ whole genome shotgun (WGS) entry which is preliminary data.</text>
</comment>
<dbReference type="Proteomes" id="UP000827092">
    <property type="component" value="Unassembled WGS sequence"/>
</dbReference>